<protein>
    <submittedName>
        <fullName evidence="1">Uncharacterized protein</fullName>
    </submittedName>
</protein>
<accession>A0ACC0V295</accession>
<organism evidence="1 2">
    <name type="scientific">Trichothecium roseum</name>
    <dbReference type="NCBI Taxonomy" id="47278"/>
    <lineage>
        <taxon>Eukaryota</taxon>
        <taxon>Fungi</taxon>
        <taxon>Dikarya</taxon>
        <taxon>Ascomycota</taxon>
        <taxon>Pezizomycotina</taxon>
        <taxon>Sordariomycetes</taxon>
        <taxon>Hypocreomycetidae</taxon>
        <taxon>Hypocreales</taxon>
        <taxon>Hypocreales incertae sedis</taxon>
        <taxon>Trichothecium</taxon>
    </lineage>
</organism>
<proteinExistence type="predicted"/>
<dbReference type="Proteomes" id="UP001163324">
    <property type="component" value="Chromosome 4"/>
</dbReference>
<sequence length="447" mass="50316">MSSSNVQHHLVGLRSGKRFALDLLMLHFVVFSLWHAHQFWCDNLYTLNAPPATVRTNTTNMAVPSVPAPVFAPADPDTAPRAAFVSVVDEEDLPAILKTMTQVEQAFNSRYHYNWVLLSSKALSETFRRLTSNATRATCLIETISPQEQAFRTVEHCDTGRHHSVPPGLVPTQTSQCSRASYDWFWKVKPGAQFPKHIAFDVFRFMRDQKIVFGVTDMTIAQLTTEQSYSRLRSLVSQNLDLVHKDADLGWFIKANHDWKAKPEAEEDTEIDSTANSSLDFPSHRSALATTLGLSPAAVATDYNEATSTDTATIPSMLAQAFKSETELKADAFPSWATEHLDIGFEVGSLSFLRSAEHQTIMRRLEELNEVATSTGLGDFVRGLSARTISATILLPMESIWNCRFRPVWMSMMDDGKSHKFMTGNTVVDERSFRNLRAEHYRFMEIK</sequence>
<evidence type="ECO:0000313" key="2">
    <source>
        <dbReference type="Proteomes" id="UP001163324"/>
    </source>
</evidence>
<gene>
    <name evidence="1" type="ORF">N3K66_004158</name>
</gene>
<name>A0ACC0V295_9HYPO</name>
<evidence type="ECO:0000313" key="1">
    <source>
        <dbReference type="EMBL" id="KAI9899896.1"/>
    </source>
</evidence>
<comment type="caution">
    <text evidence="1">The sequence shown here is derived from an EMBL/GenBank/DDBJ whole genome shotgun (WGS) entry which is preliminary data.</text>
</comment>
<reference evidence="1" key="1">
    <citation type="submission" date="2022-10" db="EMBL/GenBank/DDBJ databases">
        <title>Complete Genome of Trichothecium roseum strain YXFP-22015, a Plant Pathogen Isolated from Citrus.</title>
        <authorList>
            <person name="Wang Y."/>
            <person name="Zhu L."/>
        </authorList>
    </citation>
    <scope>NUCLEOTIDE SEQUENCE</scope>
    <source>
        <strain evidence="1">YXFP-22015</strain>
    </source>
</reference>
<dbReference type="EMBL" id="CM047943">
    <property type="protein sequence ID" value="KAI9899896.1"/>
    <property type="molecule type" value="Genomic_DNA"/>
</dbReference>
<keyword evidence="2" id="KW-1185">Reference proteome</keyword>